<dbReference type="AlphaFoldDB" id="A0AA46TM16"/>
<organism evidence="3 4">
    <name type="scientific">Solicola gregarius</name>
    <dbReference type="NCBI Taxonomy" id="2908642"/>
    <lineage>
        <taxon>Bacteria</taxon>
        <taxon>Bacillati</taxon>
        <taxon>Actinomycetota</taxon>
        <taxon>Actinomycetes</taxon>
        <taxon>Propionibacteriales</taxon>
        <taxon>Nocardioidaceae</taxon>
        <taxon>Solicola</taxon>
    </lineage>
</organism>
<sequence>MRAATLTDEAESKDGLDIALDARRQLAQTEAAQYDALLGYLADTADTPLARAGGVNEWTRYGGSGTPSVSEYAACEVGPALGLSASGSRDLIADALDLTYRLPRLFACLHEGSVDAWRIRKVARKTRKFTLAQAGDADRRLAAANVDGTPLIARVSMGRVNQILDQIRITEDPDDPENQRNENSARRSVSIWPDDGVARISGTLSLDDGKRLDQRLDQIVESLRFLGDNRPHGILRSVALGMLDEPDSLDDLYHQVQTARAGEDTQTDNQPDQTDQTDQTSQTGETEPTPNPAPPDGAERPDAFTRPTRTRGSRATTLYLHFDRTWGTWSLEDVGAITRSEAAEILGHSHVTVKPVIDLETTISATGYVAPPRLKEQLGLMNGLTCTFPHCTRPARVGDYDHIINHRDGGPTNSRNGHRLCRYHHRAKTFTAWTVQSPAPGIWLWQSPAGRSYLVTGGTTTKLPGRTTPTIRNRRKRDAA</sequence>
<dbReference type="Proteomes" id="UP001164390">
    <property type="component" value="Chromosome"/>
</dbReference>
<name>A0AA46TM16_9ACTN</name>
<gene>
    <name evidence="3" type="ORF">L0C25_11200</name>
</gene>
<dbReference type="InterPro" id="IPR003615">
    <property type="entry name" value="HNH_nuc"/>
</dbReference>
<protein>
    <submittedName>
        <fullName evidence="3">HNH endonuclease</fullName>
    </submittedName>
</protein>
<feature type="compositionally biased region" description="Low complexity" evidence="1">
    <location>
        <begin position="267"/>
        <end position="283"/>
    </location>
</feature>
<evidence type="ECO:0000313" key="3">
    <source>
        <dbReference type="EMBL" id="UYM07608.1"/>
    </source>
</evidence>
<reference evidence="3" key="1">
    <citation type="submission" date="2022-01" db="EMBL/GenBank/DDBJ databases">
        <title>Nocardioidaceae gen. sp. A5X3R13.</title>
        <authorList>
            <person name="Lopez Marin M.A."/>
            <person name="Uhlik O."/>
        </authorList>
    </citation>
    <scope>NUCLEOTIDE SEQUENCE</scope>
    <source>
        <strain evidence="3">A5X3R13</strain>
    </source>
</reference>
<evidence type="ECO:0000313" key="4">
    <source>
        <dbReference type="Proteomes" id="UP001164390"/>
    </source>
</evidence>
<keyword evidence="3" id="KW-0255">Endonuclease</keyword>
<dbReference type="GO" id="GO:0004519">
    <property type="term" value="F:endonuclease activity"/>
    <property type="evidence" value="ECO:0007669"/>
    <property type="project" value="UniProtKB-KW"/>
</dbReference>
<proteinExistence type="predicted"/>
<dbReference type="RefSeq" id="WP_271636584.1">
    <property type="nucleotide sequence ID" value="NZ_CP094970.1"/>
</dbReference>
<feature type="region of interest" description="Disordered" evidence="1">
    <location>
        <begin position="260"/>
        <end position="312"/>
    </location>
</feature>
<feature type="region of interest" description="Disordered" evidence="1">
    <location>
        <begin position="456"/>
        <end position="480"/>
    </location>
</feature>
<feature type="domain" description="DUF222" evidence="2">
    <location>
        <begin position="73"/>
        <end position="222"/>
    </location>
</feature>
<dbReference type="KEGG" id="sgrg:L0C25_11200"/>
<keyword evidence="3" id="KW-0540">Nuclease</keyword>
<dbReference type="CDD" id="cd00085">
    <property type="entry name" value="HNHc"/>
    <property type="match status" value="1"/>
</dbReference>
<dbReference type="EMBL" id="CP094970">
    <property type="protein sequence ID" value="UYM07608.1"/>
    <property type="molecule type" value="Genomic_DNA"/>
</dbReference>
<dbReference type="InterPro" id="IPR003870">
    <property type="entry name" value="DUF222"/>
</dbReference>
<dbReference type="Pfam" id="PF02720">
    <property type="entry name" value="DUF222"/>
    <property type="match status" value="1"/>
</dbReference>
<evidence type="ECO:0000256" key="1">
    <source>
        <dbReference type="SAM" id="MobiDB-lite"/>
    </source>
</evidence>
<feature type="region of interest" description="Disordered" evidence="1">
    <location>
        <begin position="169"/>
        <end position="190"/>
    </location>
</feature>
<evidence type="ECO:0000259" key="2">
    <source>
        <dbReference type="Pfam" id="PF02720"/>
    </source>
</evidence>
<feature type="compositionally biased region" description="Low complexity" evidence="1">
    <location>
        <begin position="456"/>
        <end position="470"/>
    </location>
</feature>
<accession>A0AA46TM16</accession>
<keyword evidence="3" id="KW-0378">Hydrolase</keyword>
<keyword evidence="4" id="KW-1185">Reference proteome</keyword>